<dbReference type="PRINTS" id="PR00149">
    <property type="entry name" value="FUMRATELYASE"/>
</dbReference>
<dbReference type="EMBL" id="PDUD01000047">
    <property type="protein sequence ID" value="PHN01916.1"/>
    <property type="molecule type" value="Genomic_DNA"/>
</dbReference>
<keyword evidence="4" id="KW-1185">Reference proteome</keyword>
<dbReference type="PROSITE" id="PS00163">
    <property type="entry name" value="FUMARATE_LYASES"/>
    <property type="match status" value="1"/>
</dbReference>
<dbReference type="PANTHER" id="PTHR43172">
    <property type="entry name" value="ADENYLOSUCCINATE LYASE"/>
    <property type="match status" value="1"/>
</dbReference>
<evidence type="ECO:0000313" key="4">
    <source>
        <dbReference type="Proteomes" id="UP000223913"/>
    </source>
</evidence>
<dbReference type="CDD" id="cd01597">
    <property type="entry name" value="pCLME"/>
    <property type="match status" value="1"/>
</dbReference>
<dbReference type="PRINTS" id="PR00145">
    <property type="entry name" value="ARGSUCLYASE"/>
</dbReference>
<sequence length="420" mass="45974">MYSQYLSDPEIKALTDDAALVRHMLRVEVALAQVQARLGIIPADSAREISEKLTAFEPDPANLTAGTLKNGIPTIPLLALAKQHLSPEAADHLHWGATSQDIMDTATVLIIRETSAVMDGRLKALITNLRTLAEKHRQTPTVARTRTQQAVPITFGQKVDQWYQPLERHRQRLAELRPRLLIVQLGGAGGDLSALGERGTEVARDLARELDLGYVGTWHSQRDSIVEWGSWLALVAGSLGKMAGDILQLSQTEVGEVQERSAGGGSSTMPHKNNPVLSEAIVALARYAGQLNAGLFPALFHQQERDGAAWILEWLSLPPLMIASGTALRHALTISREIRIDPAAMQRNLDKLNGLIYSERASFILAERVSRRDAKELVERACALVRTEGIHLKEALSRVAPDIRVDWATVLESGNTAGLQ</sequence>
<dbReference type="SUPFAM" id="SSF48557">
    <property type="entry name" value="L-aspartase-like"/>
    <property type="match status" value="1"/>
</dbReference>
<evidence type="ECO:0000256" key="1">
    <source>
        <dbReference type="ARBA" id="ARBA00034772"/>
    </source>
</evidence>
<dbReference type="GO" id="GO:0016853">
    <property type="term" value="F:isomerase activity"/>
    <property type="evidence" value="ECO:0007669"/>
    <property type="project" value="UniProtKB-KW"/>
</dbReference>
<accession>A0A2D0N0M3</accession>
<evidence type="ECO:0000313" key="3">
    <source>
        <dbReference type="EMBL" id="PHN01916.1"/>
    </source>
</evidence>
<dbReference type="Gene3D" id="1.20.200.10">
    <property type="entry name" value="Fumarase/aspartase (Central domain)"/>
    <property type="match status" value="1"/>
</dbReference>
<reference evidence="3 4" key="1">
    <citation type="submission" date="2017-10" db="EMBL/GenBank/DDBJ databases">
        <title>The draft genome sequence of Lewinella nigricans NBRC 102662.</title>
        <authorList>
            <person name="Wang K."/>
        </authorList>
    </citation>
    <scope>NUCLEOTIDE SEQUENCE [LARGE SCALE GENOMIC DNA]</scope>
    <source>
        <strain evidence="3 4">NBRC 102662</strain>
    </source>
</reference>
<keyword evidence="3" id="KW-0413">Isomerase</keyword>
<comment type="caution">
    <text evidence="3">The sequence shown here is derived from an EMBL/GenBank/DDBJ whole genome shotgun (WGS) entry which is preliminary data.</text>
</comment>
<dbReference type="AlphaFoldDB" id="A0A2D0N0M3"/>
<proteinExistence type="inferred from homology"/>
<protein>
    <submittedName>
        <fullName evidence="3">3-carboxy-cis,cis-muconate cycloisomerase</fullName>
    </submittedName>
</protein>
<dbReference type="Gene3D" id="1.10.40.30">
    <property type="entry name" value="Fumarase/aspartase (C-terminal domain)"/>
    <property type="match status" value="1"/>
</dbReference>
<dbReference type="InterPro" id="IPR008948">
    <property type="entry name" value="L-Aspartase-like"/>
</dbReference>
<dbReference type="PANTHER" id="PTHR43172:SF2">
    <property type="entry name" value="ADENYLOSUCCINATE LYASE C-TERMINAL DOMAIN-CONTAINING PROTEIN"/>
    <property type="match status" value="1"/>
</dbReference>
<evidence type="ECO:0000259" key="2">
    <source>
        <dbReference type="Pfam" id="PF00206"/>
    </source>
</evidence>
<name>A0A2D0N0M3_FLAN2</name>
<feature type="domain" description="Fumarate lyase N-terminal" evidence="2">
    <location>
        <begin position="85"/>
        <end position="285"/>
    </location>
</feature>
<organism evidence="3 4">
    <name type="scientific">Flavilitoribacter nigricans (strain ATCC 23147 / DSM 23189 / NBRC 102662 / NCIMB 1420 / SS-2)</name>
    <name type="common">Lewinella nigricans</name>
    <dbReference type="NCBI Taxonomy" id="1122177"/>
    <lineage>
        <taxon>Bacteria</taxon>
        <taxon>Pseudomonadati</taxon>
        <taxon>Bacteroidota</taxon>
        <taxon>Saprospiria</taxon>
        <taxon>Saprospirales</taxon>
        <taxon>Lewinellaceae</taxon>
        <taxon>Flavilitoribacter</taxon>
    </lineage>
</organism>
<dbReference type="Pfam" id="PF00206">
    <property type="entry name" value="Lyase_1"/>
    <property type="match status" value="1"/>
</dbReference>
<comment type="similarity">
    <text evidence="1">Belongs to the class-II fumarase/aspartase family.</text>
</comment>
<dbReference type="GO" id="GO:0016829">
    <property type="term" value="F:lyase activity"/>
    <property type="evidence" value="ECO:0007669"/>
    <property type="project" value="UniProtKB-ARBA"/>
</dbReference>
<gene>
    <name evidence="3" type="primary">pcaB</name>
    <name evidence="3" type="ORF">CRP01_34555</name>
</gene>
<dbReference type="InterPro" id="IPR000362">
    <property type="entry name" value="Fumarate_lyase_fam"/>
</dbReference>
<dbReference type="InterPro" id="IPR012789">
    <property type="entry name" value="Protocat_PcaB-like"/>
</dbReference>
<dbReference type="InterPro" id="IPR022761">
    <property type="entry name" value="Fumarate_lyase_N"/>
</dbReference>
<dbReference type="Proteomes" id="UP000223913">
    <property type="component" value="Unassembled WGS sequence"/>
</dbReference>
<dbReference type="OrthoDB" id="9768878at2"/>
<dbReference type="NCBIfam" id="TIGR02426">
    <property type="entry name" value="protocat_pcaB"/>
    <property type="match status" value="1"/>
</dbReference>
<dbReference type="RefSeq" id="WP_099154650.1">
    <property type="nucleotide sequence ID" value="NZ_PDUD01000047.1"/>
</dbReference>
<dbReference type="GO" id="GO:0019619">
    <property type="term" value="P:3,4-dihydroxybenzoate catabolic process"/>
    <property type="evidence" value="ECO:0007669"/>
    <property type="project" value="InterPro"/>
</dbReference>
<dbReference type="InterPro" id="IPR020557">
    <property type="entry name" value="Fumarate_lyase_CS"/>
</dbReference>